<name>A0A4V5NID0_9PEZI</name>
<evidence type="ECO:0000313" key="1">
    <source>
        <dbReference type="EMBL" id="TKA82539.1"/>
    </source>
</evidence>
<comment type="caution">
    <text evidence="1">The sequence shown here is derived from an EMBL/GenBank/DDBJ whole genome shotgun (WGS) entry which is preliminary data.</text>
</comment>
<keyword evidence="2" id="KW-1185">Reference proteome</keyword>
<reference evidence="1 2" key="1">
    <citation type="submission" date="2017-03" db="EMBL/GenBank/DDBJ databases">
        <title>Genomes of endolithic fungi from Antarctica.</title>
        <authorList>
            <person name="Coleine C."/>
            <person name="Masonjones S."/>
            <person name="Stajich J.E."/>
        </authorList>
    </citation>
    <scope>NUCLEOTIDE SEQUENCE [LARGE SCALE GENOMIC DNA]</scope>
    <source>
        <strain evidence="1 2">CCFEE 5184</strain>
    </source>
</reference>
<dbReference type="EMBL" id="NAJQ01000032">
    <property type="protein sequence ID" value="TKA82539.1"/>
    <property type="molecule type" value="Genomic_DNA"/>
</dbReference>
<dbReference type="AlphaFoldDB" id="A0A4V5NID0"/>
<dbReference type="OrthoDB" id="3824580at2759"/>
<organism evidence="1 2">
    <name type="scientific">Friedmanniomyces simplex</name>
    <dbReference type="NCBI Taxonomy" id="329884"/>
    <lineage>
        <taxon>Eukaryota</taxon>
        <taxon>Fungi</taxon>
        <taxon>Dikarya</taxon>
        <taxon>Ascomycota</taxon>
        <taxon>Pezizomycotina</taxon>
        <taxon>Dothideomycetes</taxon>
        <taxon>Dothideomycetidae</taxon>
        <taxon>Mycosphaerellales</taxon>
        <taxon>Teratosphaeriaceae</taxon>
        <taxon>Friedmanniomyces</taxon>
    </lineage>
</organism>
<dbReference type="Proteomes" id="UP000309340">
    <property type="component" value="Unassembled WGS sequence"/>
</dbReference>
<accession>A0A4V5NID0</accession>
<sequence>MLAARVDHAKLAFFSDLAVAQLGHGTPEDSRQPKKSVTLAQGIADGKAVARIGTWIEMNDLNTPTQLTLAALNLEFFTDIVLTYATSHALRLKRQLRGDDIRTSLYDYIHQGNFTCDEFAMIVEFLALDGGLVKTAVHETMFRACKGGVFVPKEMGRIEEYAKQVGMWEEMASVGVEIRAKMEERNRQDAEMAKWAGVRRR</sequence>
<proteinExistence type="predicted"/>
<protein>
    <submittedName>
        <fullName evidence="1">Uncharacterized protein</fullName>
    </submittedName>
</protein>
<gene>
    <name evidence="1" type="ORF">B0A55_02277</name>
</gene>
<evidence type="ECO:0000313" key="2">
    <source>
        <dbReference type="Proteomes" id="UP000309340"/>
    </source>
</evidence>